<dbReference type="InterPro" id="IPR000832">
    <property type="entry name" value="GPCR_2_secretin-like"/>
</dbReference>
<evidence type="ECO:0000313" key="8">
    <source>
        <dbReference type="Proteomes" id="UP000837857"/>
    </source>
</evidence>
<dbReference type="PANTHER" id="PTHR47154:SF2">
    <property type="entry name" value="G-PROTEIN COUPLED RECEPTOR MTH-RELATED"/>
    <property type="match status" value="1"/>
</dbReference>
<gene>
    <name evidence="7" type="ORF">IPOD504_LOCUS6358</name>
</gene>
<dbReference type="PROSITE" id="PS50261">
    <property type="entry name" value="G_PROTEIN_RECEP_F2_4"/>
    <property type="match status" value="1"/>
</dbReference>
<dbReference type="InterPro" id="IPR017981">
    <property type="entry name" value="GPCR_2-like_7TM"/>
</dbReference>
<feature type="transmembrane region" description="Helical" evidence="5">
    <location>
        <begin position="299"/>
        <end position="315"/>
    </location>
</feature>
<accession>A0ABN8I4M8</accession>
<protein>
    <recommendedName>
        <fullName evidence="6">G-protein coupled receptors family 2 profile 2 domain-containing protein</fullName>
    </recommendedName>
</protein>
<dbReference type="Proteomes" id="UP000837857">
    <property type="component" value="Chromosome 18"/>
</dbReference>
<evidence type="ECO:0000256" key="2">
    <source>
        <dbReference type="ARBA" id="ARBA00022692"/>
    </source>
</evidence>
<feature type="transmembrane region" description="Helical" evidence="5">
    <location>
        <begin position="158"/>
        <end position="177"/>
    </location>
</feature>
<sequence length="394" mass="45837">MEDLTNVTINGRMPEYFDLFLTEDDLLYRGSIPNAVVRWSNIDREHFCLDYEMTTDGKLMKVEPTFRMLYDQETDFNWNEYYVKAGALLVSCVFLIIVLLVYCVLPELRNLAGKVLMAYAGSLLCAYSLLATMIFIMIRAYDEEPVTTTFCVALSSAIYFFFMASFLWMNVMSWDLWRAFRRLVDFRQPQRSAHPSTFFLYSGYAWGVAFCMMLVFVLLNEYPMPPGVITPNIPLLGCFIDEPEKMIYFYVPMLILISCNWILFLLTAYNFWQYDKSKGVLNKRNSSAPAKNHATRQRFIMYLKFSLIMGISFILEATSSKAPTLSLWYITDMYNMLIGVAFFAIFVCKRRILRMLIRKFRLCCRKEGSNIGTRVNLQASKVYFSNGDITESPL</sequence>
<dbReference type="Pfam" id="PF00002">
    <property type="entry name" value="7tm_2"/>
    <property type="match status" value="1"/>
</dbReference>
<evidence type="ECO:0000256" key="4">
    <source>
        <dbReference type="ARBA" id="ARBA00023136"/>
    </source>
</evidence>
<feature type="transmembrane region" description="Helical" evidence="5">
    <location>
        <begin position="81"/>
        <end position="104"/>
    </location>
</feature>
<evidence type="ECO:0000256" key="3">
    <source>
        <dbReference type="ARBA" id="ARBA00022989"/>
    </source>
</evidence>
<keyword evidence="8" id="KW-1185">Reference proteome</keyword>
<feature type="non-terminal residue" evidence="7">
    <location>
        <position position="394"/>
    </location>
</feature>
<name>A0ABN8I4M8_9NEOP</name>
<evidence type="ECO:0000256" key="1">
    <source>
        <dbReference type="ARBA" id="ARBA00004141"/>
    </source>
</evidence>
<feature type="transmembrane region" description="Helical" evidence="5">
    <location>
        <begin position="247"/>
        <end position="272"/>
    </location>
</feature>
<feature type="domain" description="G-protein coupled receptors family 2 profile 2" evidence="6">
    <location>
        <begin position="80"/>
        <end position="350"/>
    </location>
</feature>
<feature type="transmembrane region" description="Helical" evidence="5">
    <location>
        <begin position="198"/>
        <end position="219"/>
    </location>
</feature>
<dbReference type="InterPro" id="IPR051384">
    <property type="entry name" value="Mth_GPCR"/>
</dbReference>
<dbReference type="CDD" id="cd15039">
    <property type="entry name" value="7tmB3_Methuselah-like"/>
    <property type="match status" value="1"/>
</dbReference>
<reference evidence="7" key="1">
    <citation type="submission" date="2022-03" db="EMBL/GenBank/DDBJ databases">
        <authorList>
            <person name="Martin H S."/>
        </authorList>
    </citation>
    <scope>NUCLEOTIDE SEQUENCE</scope>
</reference>
<dbReference type="EMBL" id="OW152830">
    <property type="protein sequence ID" value="CAH2048764.1"/>
    <property type="molecule type" value="Genomic_DNA"/>
</dbReference>
<feature type="transmembrane region" description="Helical" evidence="5">
    <location>
        <begin position="327"/>
        <end position="348"/>
    </location>
</feature>
<dbReference type="PANTHER" id="PTHR47154">
    <property type="entry name" value="G-PROTEIN COUPLED RECEPTOR MTH-RELATED"/>
    <property type="match status" value="1"/>
</dbReference>
<feature type="transmembrane region" description="Helical" evidence="5">
    <location>
        <begin position="116"/>
        <end position="138"/>
    </location>
</feature>
<organism evidence="7 8">
    <name type="scientific">Iphiclides podalirius</name>
    <name type="common">scarce swallowtail</name>
    <dbReference type="NCBI Taxonomy" id="110791"/>
    <lineage>
        <taxon>Eukaryota</taxon>
        <taxon>Metazoa</taxon>
        <taxon>Ecdysozoa</taxon>
        <taxon>Arthropoda</taxon>
        <taxon>Hexapoda</taxon>
        <taxon>Insecta</taxon>
        <taxon>Pterygota</taxon>
        <taxon>Neoptera</taxon>
        <taxon>Endopterygota</taxon>
        <taxon>Lepidoptera</taxon>
        <taxon>Glossata</taxon>
        <taxon>Ditrysia</taxon>
        <taxon>Papilionoidea</taxon>
        <taxon>Papilionidae</taxon>
        <taxon>Papilioninae</taxon>
        <taxon>Iphiclides</taxon>
    </lineage>
</organism>
<keyword evidence="2 5" id="KW-0812">Transmembrane</keyword>
<evidence type="ECO:0000256" key="5">
    <source>
        <dbReference type="SAM" id="Phobius"/>
    </source>
</evidence>
<evidence type="ECO:0000313" key="7">
    <source>
        <dbReference type="EMBL" id="CAH2048764.1"/>
    </source>
</evidence>
<proteinExistence type="predicted"/>
<evidence type="ECO:0000259" key="6">
    <source>
        <dbReference type="PROSITE" id="PS50261"/>
    </source>
</evidence>
<dbReference type="Gene3D" id="1.20.1070.10">
    <property type="entry name" value="Rhodopsin 7-helix transmembrane proteins"/>
    <property type="match status" value="1"/>
</dbReference>
<keyword evidence="4 5" id="KW-0472">Membrane</keyword>
<keyword evidence="3 5" id="KW-1133">Transmembrane helix</keyword>
<comment type="subcellular location">
    <subcellularLocation>
        <location evidence="1">Membrane</location>
        <topology evidence="1">Multi-pass membrane protein</topology>
    </subcellularLocation>
</comment>